<dbReference type="PANTHER" id="PTHR32196:SF72">
    <property type="entry name" value="RIBOSE IMPORT PERMEASE PROTEIN RBSC"/>
    <property type="match status" value="1"/>
</dbReference>
<dbReference type="EMBL" id="CP002116">
    <property type="protein sequence ID" value="ADK82546.1"/>
    <property type="molecule type" value="Genomic_DNA"/>
</dbReference>
<dbReference type="GO" id="GO:0005886">
    <property type="term" value="C:plasma membrane"/>
    <property type="evidence" value="ECO:0007669"/>
    <property type="project" value="UniProtKB-SubCell"/>
</dbReference>
<comment type="subcellular location">
    <subcellularLocation>
        <location evidence="1">Cell membrane</location>
        <topology evidence="1">Multi-pass membrane protein</topology>
    </subcellularLocation>
</comment>
<keyword evidence="5 6" id="KW-0472">Membrane</keyword>
<reference evidence="7 8" key="1">
    <citation type="journal article" date="2010" name="Stand. Genomic Sci.">
        <title>Complete genome sequence of Spirochaeta smaragdinae type strain (SEBR 4228).</title>
        <authorList>
            <person name="Mavromatis K."/>
            <person name="Yasawong M."/>
            <person name="Chertkov O."/>
            <person name="Lapidus A."/>
            <person name="Lucas S."/>
            <person name="Nolan M."/>
            <person name="Del Rio T.G."/>
            <person name="Tice H."/>
            <person name="Cheng J.F."/>
            <person name="Pitluck S."/>
            <person name="Liolios K."/>
            <person name="Ivanova N."/>
            <person name="Tapia R."/>
            <person name="Han C."/>
            <person name="Bruce D."/>
            <person name="Goodwin L."/>
            <person name="Pati A."/>
            <person name="Chen A."/>
            <person name="Palaniappan K."/>
            <person name="Land M."/>
            <person name="Hauser L."/>
            <person name="Chang Y.J."/>
            <person name="Jeffries C.D."/>
            <person name="Detter J.C."/>
            <person name="Rohde M."/>
            <person name="Brambilla E."/>
            <person name="Spring S."/>
            <person name="Goker M."/>
            <person name="Sikorski J."/>
            <person name="Woyke T."/>
            <person name="Bristow J."/>
            <person name="Eisen J.A."/>
            <person name="Markowitz V."/>
            <person name="Hugenholtz P."/>
            <person name="Klenk H.P."/>
            <person name="Kyrpides N.C."/>
        </authorList>
    </citation>
    <scope>NUCLEOTIDE SEQUENCE [LARGE SCALE GENOMIC DNA]</scope>
    <source>
        <strain evidence="8">DSM 11293 / JCM 15392 / SEBR 4228</strain>
    </source>
</reference>
<evidence type="ECO:0000256" key="5">
    <source>
        <dbReference type="ARBA" id="ARBA00023136"/>
    </source>
</evidence>
<keyword evidence="3 6" id="KW-0812">Transmembrane</keyword>
<dbReference type="HOGENOM" id="CLU_028880_2_2_12"/>
<feature type="transmembrane region" description="Helical" evidence="6">
    <location>
        <begin position="168"/>
        <end position="189"/>
    </location>
</feature>
<gene>
    <name evidence="7" type="ordered locus">Spirs_3458</name>
</gene>
<dbReference type="KEGG" id="ssm:Spirs_3458"/>
<dbReference type="GO" id="GO:0022857">
    <property type="term" value="F:transmembrane transporter activity"/>
    <property type="evidence" value="ECO:0007669"/>
    <property type="project" value="InterPro"/>
</dbReference>
<keyword evidence="8" id="KW-1185">Reference proteome</keyword>
<organism evidence="7 8">
    <name type="scientific">Sediminispirochaeta smaragdinae (strain DSM 11293 / JCM 15392 / SEBR 4228)</name>
    <name type="common">Spirochaeta smaragdinae</name>
    <dbReference type="NCBI Taxonomy" id="573413"/>
    <lineage>
        <taxon>Bacteria</taxon>
        <taxon>Pseudomonadati</taxon>
        <taxon>Spirochaetota</taxon>
        <taxon>Spirochaetia</taxon>
        <taxon>Spirochaetales</taxon>
        <taxon>Spirochaetaceae</taxon>
        <taxon>Sediminispirochaeta</taxon>
    </lineage>
</organism>
<evidence type="ECO:0000256" key="6">
    <source>
        <dbReference type="SAM" id="Phobius"/>
    </source>
</evidence>
<dbReference type="Pfam" id="PF02653">
    <property type="entry name" value="BPD_transp_2"/>
    <property type="match status" value="1"/>
</dbReference>
<dbReference type="AlphaFoldDB" id="E1R2I6"/>
<dbReference type="OrthoDB" id="368246at2"/>
<evidence type="ECO:0000256" key="2">
    <source>
        <dbReference type="ARBA" id="ARBA00022475"/>
    </source>
</evidence>
<dbReference type="InterPro" id="IPR001851">
    <property type="entry name" value="ABC_transp_permease"/>
</dbReference>
<accession>E1R2I6</accession>
<dbReference type="eggNOG" id="COG1172">
    <property type="taxonomic scope" value="Bacteria"/>
</dbReference>
<feature type="transmembrane region" description="Helical" evidence="6">
    <location>
        <begin position="97"/>
        <end position="121"/>
    </location>
</feature>
<evidence type="ECO:0000256" key="4">
    <source>
        <dbReference type="ARBA" id="ARBA00022989"/>
    </source>
</evidence>
<feature type="transmembrane region" description="Helical" evidence="6">
    <location>
        <begin position="259"/>
        <end position="287"/>
    </location>
</feature>
<dbReference type="PANTHER" id="PTHR32196">
    <property type="entry name" value="ABC TRANSPORTER PERMEASE PROTEIN YPHD-RELATED-RELATED"/>
    <property type="match status" value="1"/>
</dbReference>
<feature type="transmembrane region" description="Helical" evidence="6">
    <location>
        <begin position="220"/>
        <end position="238"/>
    </location>
</feature>
<evidence type="ECO:0000256" key="3">
    <source>
        <dbReference type="ARBA" id="ARBA00022692"/>
    </source>
</evidence>
<proteinExistence type="predicted"/>
<keyword evidence="2" id="KW-1003">Cell membrane</keyword>
<evidence type="ECO:0000256" key="1">
    <source>
        <dbReference type="ARBA" id="ARBA00004651"/>
    </source>
</evidence>
<evidence type="ECO:0000313" key="7">
    <source>
        <dbReference type="EMBL" id="ADK82546.1"/>
    </source>
</evidence>
<dbReference type="CDD" id="cd06579">
    <property type="entry name" value="TM_PBP1_transp_AraH_like"/>
    <property type="match status" value="1"/>
</dbReference>
<name>E1R2I6_SEDSS</name>
<sequence>MGNRYLSKGFWRIAFEKYGTVLILLAMMIIMTFLKPGFLTVRNLTNILRQQTPVAIMAIGVAFTIISGGIDISGGSVIAMSAVILAKFAQVNSTGTFYPIIVPIIAGILTGSLAGAVTGISVSYGKIPPFIATLGMMSAARGVALIVSKGRPITGFSSSFDFIGGGDFLGIPILVFILIVAYIIGYIILHKTKFGTYIFAIGSSQVAAEVSGVNVKKTKILIYTLSGLFTGIAAILVASRTLSGQPGVGSGWEMQAITAVVLGGASFSGGIGTAIGTLIGALIMGVLTNSMTMLQIDPASQMVVRGAVIVLAVLLDERRNKHV</sequence>
<keyword evidence="4 6" id="KW-1133">Transmembrane helix</keyword>
<feature type="transmembrane region" description="Helical" evidence="6">
    <location>
        <begin position="53"/>
        <end position="85"/>
    </location>
</feature>
<feature type="transmembrane region" description="Helical" evidence="6">
    <location>
        <begin position="21"/>
        <end position="41"/>
    </location>
</feature>
<dbReference type="RefSeq" id="WP_013256005.1">
    <property type="nucleotide sequence ID" value="NC_014364.1"/>
</dbReference>
<protein>
    <submittedName>
        <fullName evidence="7">Inner-membrane translocator</fullName>
    </submittedName>
</protein>
<dbReference type="STRING" id="573413.Spirs_3458"/>
<dbReference type="Proteomes" id="UP000002318">
    <property type="component" value="Chromosome"/>
</dbReference>
<evidence type="ECO:0000313" key="8">
    <source>
        <dbReference type="Proteomes" id="UP000002318"/>
    </source>
</evidence>